<sequence length="37" mass="3801">MSNGPAIGAVGVAYQSREGRAVTGIDHPQLSVLGVHR</sequence>
<accession>A0A7W9Q571</accession>
<name>A0A7W9Q571_9ACTN</name>
<evidence type="ECO:0000313" key="2">
    <source>
        <dbReference type="Proteomes" id="UP000588098"/>
    </source>
</evidence>
<comment type="caution">
    <text evidence="1">The sequence shown here is derived from an EMBL/GenBank/DDBJ whole genome shotgun (WGS) entry which is preliminary data.</text>
</comment>
<evidence type="ECO:0000313" key="1">
    <source>
        <dbReference type="EMBL" id="MBB5933012.1"/>
    </source>
</evidence>
<reference evidence="1 2" key="1">
    <citation type="submission" date="2020-08" db="EMBL/GenBank/DDBJ databases">
        <title>Genomic Encyclopedia of Type Strains, Phase III (KMG-III): the genomes of soil and plant-associated and newly described type strains.</title>
        <authorList>
            <person name="Whitman W."/>
        </authorList>
    </citation>
    <scope>NUCLEOTIDE SEQUENCE [LARGE SCALE GENOMIC DNA]</scope>
    <source>
        <strain evidence="1 2">CECT 8305</strain>
    </source>
</reference>
<keyword evidence="2" id="KW-1185">Reference proteome</keyword>
<organism evidence="1 2">
    <name type="scientific">Streptomyces zagrosensis</name>
    <dbReference type="NCBI Taxonomy" id="1042984"/>
    <lineage>
        <taxon>Bacteria</taxon>
        <taxon>Bacillati</taxon>
        <taxon>Actinomycetota</taxon>
        <taxon>Actinomycetes</taxon>
        <taxon>Kitasatosporales</taxon>
        <taxon>Streptomycetaceae</taxon>
        <taxon>Streptomyces</taxon>
    </lineage>
</organism>
<gene>
    <name evidence="1" type="ORF">FHS42_000030</name>
</gene>
<proteinExistence type="predicted"/>
<dbReference type="AlphaFoldDB" id="A0A7W9Q571"/>
<dbReference type="Proteomes" id="UP000588098">
    <property type="component" value="Unassembled WGS sequence"/>
</dbReference>
<dbReference type="EMBL" id="JACHJL010000001">
    <property type="protein sequence ID" value="MBB5933012.1"/>
    <property type="molecule type" value="Genomic_DNA"/>
</dbReference>
<protein>
    <submittedName>
        <fullName evidence="1">Uncharacterized protein</fullName>
    </submittedName>
</protein>